<dbReference type="Proteomes" id="UP000748531">
    <property type="component" value="Unassembled WGS sequence"/>
</dbReference>
<keyword evidence="2" id="KW-1185">Reference proteome</keyword>
<name>A0A8J4SK17_9TREM</name>
<evidence type="ECO:0000313" key="2">
    <source>
        <dbReference type="Proteomes" id="UP000748531"/>
    </source>
</evidence>
<proteinExistence type="predicted"/>
<sequence>MSIDEVMKRRQLVRSKSVRIEMGQMFGSYGNESVSNKKSYMEGQTIDLNLDVTKNPFLFSRLEDITEKTTEQLKFYNSVYLPEIRHFTRAYDARKVIKLNGTKSPMENYTIIRKKVLRDGYHLPDEE</sequence>
<gene>
    <name evidence="1" type="ORF">PHET_11021</name>
</gene>
<dbReference type="EMBL" id="LUCH01018101">
    <property type="protein sequence ID" value="KAF5394592.1"/>
    <property type="molecule type" value="Genomic_DNA"/>
</dbReference>
<dbReference type="AlphaFoldDB" id="A0A8J4SK17"/>
<protein>
    <submittedName>
        <fullName evidence="1">Uncharacterized protein</fullName>
    </submittedName>
</protein>
<organism evidence="1 2">
    <name type="scientific">Paragonimus heterotremus</name>
    <dbReference type="NCBI Taxonomy" id="100268"/>
    <lineage>
        <taxon>Eukaryota</taxon>
        <taxon>Metazoa</taxon>
        <taxon>Spiralia</taxon>
        <taxon>Lophotrochozoa</taxon>
        <taxon>Platyhelminthes</taxon>
        <taxon>Trematoda</taxon>
        <taxon>Digenea</taxon>
        <taxon>Plagiorchiida</taxon>
        <taxon>Troglotremata</taxon>
        <taxon>Troglotrematidae</taxon>
        <taxon>Paragonimus</taxon>
    </lineage>
</organism>
<evidence type="ECO:0000313" key="1">
    <source>
        <dbReference type="EMBL" id="KAF5394592.1"/>
    </source>
</evidence>
<comment type="caution">
    <text evidence="1">The sequence shown here is derived from an EMBL/GenBank/DDBJ whole genome shotgun (WGS) entry which is preliminary data.</text>
</comment>
<reference evidence="1" key="1">
    <citation type="submission" date="2019-05" db="EMBL/GenBank/DDBJ databases">
        <title>Annotation for the trematode Paragonimus heterotremus.</title>
        <authorList>
            <person name="Choi Y.-J."/>
        </authorList>
    </citation>
    <scope>NUCLEOTIDE SEQUENCE</scope>
    <source>
        <strain evidence="1">LC</strain>
    </source>
</reference>
<accession>A0A8J4SK17</accession>